<sequence>MIEESRYRALLELAARGNQNMIRCWGGGVYEPDIFYDLCDELGLMVWQDFQFACGIYPAYPEFVKSVEKEAIANVKRLRHHPSLVIFCGNNEDYQQIRQWNIDESQTDPLPARKIYEELLPKVVAALTDPVIAYHPGSPNKAVDSWATDDPTQGDIHQWTVWAPPSNPWQDYDRLGGRFVSEFGMPSIADIRTVDWWLDGDEKERYSQSKLMQQHNRAGSHERRFAVYMNEMFRLTGDFATYIYHTQVLQSEAMGFAYRSWRRQWKGPGKEYCAGALVWQLNDSWPVTSWAIIDYFLRPKPAYHSIKRELAPVSVGIQRTVGKNRENDRPRQFYEYGAFQSTDATMDVWATNSTTNAITCSLEISAYDIETGWSWTSEQGEPMQLAPNSSTELRTAIPVPAPLKDAADDLCAPSGSIVVGVKLRLVQDGQGLQEDSVLASACDWPQPYKFIDFPALAAGCGLSAQIVAEGQNADTVTLTCEKPIKCLTLGLAEWQEGDTEVDFSDNGPSCNNSSAESFVNSYTTLLTQNEGEQTEKPGLTRIPILIDTFPLLQALILVGGFGTRLRPLTLTLPKPLVEFCNKAMILHQIEALVKAGVTDVVLAVNYRPEVMVAVLKETEEQFGINITFSVETEPLGTAGPLALARDILGKDDTPFFVLNSDVTCTYPFEQFRDFHIAHGCEGSIMVTKVAEPSAFGVVVTKPGSSIIDRFVEKPVEFVGNRINAGIYMFNPSVLSRIELRPTSIEKEIFPAVSADHQLHAYDLQGFWMDVGQPKDYLSGTCLYLSHLTATRSPLLTDPSQNKWVYGGNVLVDPTAEVDPTALIGPNVVIGPGAKIGPGVRLQRCVIMNNANIRDHAWIMSSIIGWNSTVGRWCRVENITVLGDDVSIKDELYVNGASVLPHKSISASITEPRIVMYALQKSPGYSGFSRKRL</sequence>
<proteinExistence type="predicted"/>
<gene>
    <name evidence="1" type="ORF">QFC24_003953</name>
</gene>
<comment type="caution">
    <text evidence="1">The sequence shown here is derived from an EMBL/GenBank/DDBJ whole genome shotgun (WGS) entry which is preliminary data.</text>
</comment>
<evidence type="ECO:0000313" key="2">
    <source>
        <dbReference type="Proteomes" id="UP001234202"/>
    </source>
</evidence>
<evidence type="ECO:0000313" key="1">
    <source>
        <dbReference type="EMBL" id="KAJ9122915.1"/>
    </source>
</evidence>
<dbReference type="Proteomes" id="UP001234202">
    <property type="component" value="Unassembled WGS sequence"/>
</dbReference>
<reference evidence="1" key="1">
    <citation type="submission" date="2023-04" db="EMBL/GenBank/DDBJ databases">
        <title>Draft Genome sequencing of Naganishia species isolated from polar environments using Oxford Nanopore Technology.</title>
        <authorList>
            <person name="Leo P."/>
            <person name="Venkateswaran K."/>
        </authorList>
    </citation>
    <scope>NUCLEOTIDE SEQUENCE</scope>
    <source>
        <strain evidence="1">DBVPG 5303</strain>
    </source>
</reference>
<keyword evidence="2" id="KW-1185">Reference proteome</keyword>
<accession>A0ACC2XH35</accession>
<name>A0ACC2XH35_9TREE</name>
<dbReference type="EMBL" id="JASBWV010000013">
    <property type="protein sequence ID" value="KAJ9122915.1"/>
    <property type="molecule type" value="Genomic_DNA"/>
</dbReference>
<protein>
    <submittedName>
        <fullName evidence="1">Uncharacterized protein</fullName>
    </submittedName>
</protein>
<organism evidence="1 2">
    <name type="scientific">Naganishia onofrii</name>
    <dbReference type="NCBI Taxonomy" id="1851511"/>
    <lineage>
        <taxon>Eukaryota</taxon>
        <taxon>Fungi</taxon>
        <taxon>Dikarya</taxon>
        <taxon>Basidiomycota</taxon>
        <taxon>Agaricomycotina</taxon>
        <taxon>Tremellomycetes</taxon>
        <taxon>Filobasidiales</taxon>
        <taxon>Filobasidiaceae</taxon>
        <taxon>Naganishia</taxon>
    </lineage>
</organism>